<evidence type="ECO:0000256" key="3">
    <source>
        <dbReference type="ARBA" id="ARBA00022827"/>
    </source>
</evidence>
<gene>
    <name evidence="6" type="ORF">Daus18300_013405</name>
</gene>
<dbReference type="InterPro" id="IPR006094">
    <property type="entry name" value="Oxid_FAD_bind_N"/>
</dbReference>
<keyword evidence="2" id="KW-0285">Flavoprotein</keyword>
<sequence length="414" mass="44812">MKSLTSITLSADGSTAFIQPGGTWGYIYAELAKHDLSVIGGRATPIGIGGLTTGGGLSFFSNIYGWACDNVASYKVVTATGDIVPASPSQNSDLYWALRGGGNNFGIVVEFGLETIPLSGGELWGGTRIYTEDTFPSVLDAFVDLIDDSPSDPNAGIWLFWAVASGVKIAGTELWYAKPDGQNAPIFNQFNGITAESDTTENRVLANYTDYVAESSPPGRRECYYAMSTRASRVVAQAAADIFFDEVVTVENVTGATPALLWQGITKGEYKTLVFSSLVTADINRFPNAGQLKAMEKNGGNPLGLAVEDGPFYIIQISCSWENEEDDKAIYRMISTVFERVRAAAVSEGVQNDYVYMNYASQFQDVIGSYGPENKATLKEIATKYDPTGVFQRLQPGYFKLDRPPVPDSGYFSF</sequence>
<keyword evidence="7" id="KW-1185">Reference proteome</keyword>
<accession>A0ABR3VZ50</accession>
<reference evidence="6 7" key="1">
    <citation type="journal article" date="2024" name="IMA Fungus">
        <title>IMA Genome - F19 : A genome assembly and annotation guide to empower mycologists, including annotated draft genome sequences of Ceratocystis pirilliformis, Diaporthe australafricana, Fusarium ophioides, Paecilomyces lecythidis, and Sporothrix stenoceras.</title>
        <authorList>
            <person name="Aylward J."/>
            <person name="Wilson A.M."/>
            <person name="Visagie C.M."/>
            <person name="Spraker J."/>
            <person name="Barnes I."/>
            <person name="Buitendag C."/>
            <person name="Ceriani C."/>
            <person name="Del Mar Angel L."/>
            <person name="du Plessis D."/>
            <person name="Fuchs T."/>
            <person name="Gasser K."/>
            <person name="Kramer D."/>
            <person name="Li W."/>
            <person name="Munsamy K."/>
            <person name="Piso A."/>
            <person name="Price J.L."/>
            <person name="Sonnekus B."/>
            <person name="Thomas C."/>
            <person name="van der Nest A."/>
            <person name="van Dijk A."/>
            <person name="van Heerden A."/>
            <person name="van Vuuren N."/>
            <person name="Yilmaz N."/>
            <person name="Duong T.A."/>
            <person name="van der Merwe N.A."/>
            <person name="Wingfield M.J."/>
            <person name="Wingfield B.D."/>
        </authorList>
    </citation>
    <scope>NUCLEOTIDE SEQUENCE [LARGE SCALE GENOMIC DNA]</scope>
    <source>
        <strain evidence="6 7">CMW 18300</strain>
    </source>
</reference>
<comment type="similarity">
    <text evidence="1">Belongs to the oxygen-dependent FAD-linked oxidoreductase family.</text>
</comment>
<dbReference type="InterPro" id="IPR036318">
    <property type="entry name" value="FAD-bd_PCMH-like_sf"/>
</dbReference>
<evidence type="ECO:0000256" key="4">
    <source>
        <dbReference type="ARBA" id="ARBA00023002"/>
    </source>
</evidence>
<feature type="domain" description="FAD-binding PCMH-type" evidence="5">
    <location>
        <begin position="1"/>
        <end position="118"/>
    </location>
</feature>
<evidence type="ECO:0000256" key="1">
    <source>
        <dbReference type="ARBA" id="ARBA00005466"/>
    </source>
</evidence>
<comment type="caution">
    <text evidence="6">The sequence shown here is derived from an EMBL/GenBank/DDBJ whole genome shotgun (WGS) entry which is preliminary data.</text>
</comment>
<dbReference type="Proteomes" id="UP001583177">
    <property type="component" value="Unassembled WGS sequence"/>
</dbReference>
<dbReference type="InterPro" id="IPR050416">
    <property type="entry name" value="FAD-linked_Oxidoreductase"/>
</dbReference>
<protein>
    <recommendedName>
        <fullName evidence="5">FAD-binding PCMH-type domain-containing protein</fullName>
    </recommendedName>
</protein>
<evidence type="ECO:0000313" key="6">
    <source>
        <dbReference type="EMBL" id="KAL1848947.1"/>
    </source>
</evidence>
<organism evidence="6 7">
    <name type="scientific">Diaporthe australafricana</name>
    <dbReference type="NCBI Taxonomy" id="127596"/>
    <lineage>
        <taxon>Eukaryota</taxon>
        <taxon>Fungi</taxon>
        <taxon>Dikarya</taxon>
        <taxon>Ascomycota</taxon>
        <taxon>Pezizomycotina</taxon>
        <taxon>Sordariomycetes</taxon>
        <taxon>Sordariomycetidae</taxon>
        <taxon>Diaporthales</taxon>
        <taxon>Diaporthaceae</taxon>
        <taxon>Diaporthe</taxon>
    </lineage>
</organism>
<dbReference type="Gene3D" id="3.40.462.20">
    <property type="match status" value="1"/>
</dbReference>
<dbReference type="PROSITE" id="PS51387">
    <property type="entry name" value="FAD_PCMH"/>
    <property type="match status" value="1"/>
</dbReference>
<dbReference type="InterPro" id="IPR016169">
    <property type="entry name" value="FAD-bd_PCMH_sub2"/>
</dbReference>
<evidence type="ECO:0000313" key="7">
    <source>
        <dbReference type="Proteomes" id="UP001583177"/>
    </source>
</evidence>
<keyword evidence="4" id="KW-0560">Oxidoreductase</keyword>
<dbReference type="Gene3D" id="3.30.465.10">
    <property type="match status" value="1"/>
</dbReference>
<dbReference type="PANTHER" id="PTHR42973">
    <property type="entry name" value="BINDING OXIDOREDUCTASE, PUTATIVE (AFU_ORTHOLOGUE AFUA_1G17690)-RELATED"/>
    <property type="match status" value="1"/>
</dbReference>
<dbReference type="SUPFAM" id="SSF56176">
    <property type="entry name" value="FAD-binding/transporter-associated domain-like"/>
    <property type="match status" value="1"/>
</dbReference>
<dbReference type="InterPro" id="IPR016166">
    <property type="entry name" value="FAD-bd_PCMH"/>
</dbReference>
<evidence type="ECO:0000259" key="5">
    <source>
        <dbReference type="PROSITE" id="PS51387"/>
    </source>
</evidence>
<name>A0ABR3VZ50_9PEZI</name>
<keyword evidence="3" id="KW-0274">FAD</keyword>
<proteinExistence type="inferred from homology"/>
<dbReference type="Pfam" id="PF01565">
    <property type="entry name" value="FAD_binding_4"/>
    <property type="match status" value="1"/>
</dbReference>
<dbReference type="PANTHER" id="PTHR42973:SF34">
    <property type="entry name" value="FAD BINDING DOMAIN PROTEIN (AFU_ORTHOLOGUE AFUA_3G02770)"/>
    <property type="match status" value="1"/>
</dbReference>
<evidence type="ECO:0000256" key="2">
    <source>
        <dbReference type="ARBA" id="ARBA00022630"/>
    </source>
</evidence>
<dbReference type="EMBL" id="JAWRVE010000208">
    <property type="protein sequence ID" value="KAL1848947.1"/>
    <property type="molecule type" value="Genomic_DNA"/>
</dbReference>